<dbReference type="Pfam" id="PF00753">
    <property type="entry name" value="Lactamase_B"/>
    <property type="match status" value="1"/>
</dbReference>
<dbReference type="CDD" id="cd07731">
    <property type="entry name" value="ComA-like_MBL-fold"/>
    <property type="match status" value="1"/>
</dbReference>
<feature type="transmembrane region" description="Helical" evidence="6">
    <location>
        <begin position="472"/>
        <end position="489"/>
    </location>
</feature>
<keyword evidence="2" id="KW-1003">Cell membrane</keyword>
<dbReference type="InterPro" id="IPR036866">
    <property type="entry name" value="RibonucZ/Hydroxyglut_hydro"/>
</dbReference>
<keyword evidence="3 6" id="KW-0812">Transmembrane</keyword>
<dbReference type="SUPFAM" id="SSF56281">
    <property type="entry name" value="Metallo-hydrolase/oxidoreductase"/>
    <property type="match status" value="1"/>
</dbReference>
<feature type="domain" description="Metallo-beta-lactamase" evidence="7">
    <location>
        <begin position="528"/>
        <end position="706"/>
    </location>
</feature>
<dbReference type="GO" id="GO:0005886">
    <property type="term" value="C:plasma membrane"/>
    <property type="evidence" value="ECO:0007669"/>
    <property type="project" value="UniProtKB-SubCell"/>
</dbReference>
<keyword evidence="4 6" id="KW-1133">Transmembrane helix</keyword>
<evidence type="ECO:0000313" key="8">
    <source>
        <dbReference type="EMBL" id="STC86967.1"/>
    </source>
</evidence>
<dbReference type="AlphaFoldDB" id="A0A376DCG4"/>
<evidence type="ECO:0000256" key="5">
    <source>
        <dbReference type="ARBA" id="ARBA00023136"/>
    </source>
</evidence>
<keyword evidence="5 6" id="KW-0472">Membrane</keyword>
<comment type="subcellular location">
    <subcellularLocation>
        <location evidence="1">Cell membrane</location>
        <topology evidence="1">Multi-pass membrane protein</topology>
    </subcellularLocation>
</comment>
<feature type="transmembrane region" description="Helical" evidence="6">
    <location>
        <begin position="43"/>
        <end position="64"/>
    </location>
</feature>
<dbReference type="RefSeq" id="WP_232238231.1">
    <property type="nucleotide sequence ID" value="NZ_CP065626.1"/>
</dbReference>
<evidence type="ECO:0000256" key="3">
    <source>
        <dbReference type="ARBA" id="ARBA00022692"/>
    </source>
</evidence>
<dbReference type="Gene3D" id="3.60.15.10">
    <property type="entry name" value="Ribonuclease Z/Hydroxyacylglutathione hydrolase-like"/>
    <property type="match status" value="1"/>
</dbReference>
<dbReference type="InterPro" id="IPR004797">
    <property type="entry name" value="Competence_ComEC/Rec2"/>
</dbReference>
<name>A0A376DCG4_9GAMM</name>
<dbReference type="STRING" id="93378.A9798_06170"/>
<dbReference type="SMART" id="SM00849">
    <property type="entry name" value="Lactamase_B"/>
    <property type="match status" value="1"/>
</dbReference>
<evidence type="ECO:0000256" key="2">
    <source>
        <dbReference type="ARBA" id="ARBA00022475"/>
    </source>
</evidence>
<dbReference type="PANTHER" id="PTHR30619:SF1">
    <property type="entry name" value="RECOMBINATION PROTEIN 2"/>
    <property type="match status" value="1"/>
</dbReference>
<dbReference type="NCBIfam" id="TIGR00361">
    <property type="entry name" value="ComEC_Rec2"/>
    <property type="match status" value="1"/>
</dbReference>
<dbReference type="Pfam" id="PF13567">
    <property type="entry name" value="DUF4131"/>
    <property type="match status" value="1"/>
</dbReference>
<dbReference type="Proteomes" id="UP000255248">
    <property type="component" value="Unassembled WGS sequence"/>
</dbReference>
<dbReference type="InterPro" id="IPR025405">
    <property type="entry name" value="DUF4131"/>
</dbReference>
<feature type="transmembrane region" description="Helical" evidence="6">
    <location>
        <begin position="495"/>
        <end position="514"/>
    </location>
</feature>
<dbReference type="Pfam" id="PF03772">
    <property type="entry name" value="Competence"/>
    <property type="match status" value="1"/>
</dbReference>
<proteinExistence type="predicted"/>
<organism evidence="8 9">
    <name type="scientific">Edwardsiella hoshinae</name>
    <dbReference type="NCBI Taxonomy" id="93378"/>
    <lineage>
        <taxon>Bacteria</taxon>
        <taxon>Pseudomonadati</taxon>
        <taxon>Pseudomonadota</taxon>
        <taxon>Gammaproteobacteria</taxon>
        <taxon>Enterobacterales</taxon>
        <taxon>Hafniaceae</taxon>
        <taxon>Edwardsiella</taxon>
    </lineage>
</organism>
<dbReference type="PANTHER" id="PTHR30619">
    <property type="entry name" value="DNA INTERNALIZATION/COMPETENCE PROTEIN COMEC/REC2"/>
    <property type="match status" value="1"/>
</dbReference>
<dbReference type="InterPro" id="IPR035681">
    <property type="entry name" value="ComA-like_MBL"/>
</dbReference>
<evidence type="ECO:0000259" key="7">
    <source>
        <dbReference type="SMART" id="SM00849"/>
    </source>
</evidence>
<feature type="transmembrane region" description="Helical" evidence="6">
    <location>
        <begin position="325"/>
        <end position="357"/>
    </location>
</feature>
<dbReference type="NCBIfam" id="TIGR00360">
    <property type="entry name" value="ComEC_N-term"/>
    <property type="match status" value="1"/>
</dbReference>
<reference evidence="8 9" key="1">
    <citation type="submission" date="2018-06" db="EMBL/GenBank/DDBJ databases">
        <authorList>
            <consortium name="Pathogen Informatics"/>
            <person name="Doyle S."/>
        </authorList>
    </citation>
    <scope>NUCLEOTIDE SEQUENCE [LARGE SCALE GENOMIC DNA]</scope>
    <source>
        <strain evidence="8 9">NCTC12121</strain>
    </source>
</reference>
<feature type="transmembrane region" description="Helical" evidence="6">
    <location>
        <begin position="377"/>
        <end position="399"/>
    </location>
</feature>
<dbReference type="GO" id="GO:0030420">
    <property type="term" value="P:establishment of competence for transformation"/>
    <property type="evidence" value="ECO:0007669"/>
    <property type="project" value="InterPro"/>
</dbReference>
<feature type="transmembrane region" description="Helical" evidence="6">
    <location>
        <begin position="280"/>
        <end position="313"/>
    </location>
</feature>
<evidence type="ECO:0000256" key="6">
    <source>
        <dbReference type="SAM" id="Phobius"/>
    </source>
</evidence>
<evidence type="ECO:0000313" key="9">
    <source>
        <dbReference type="Proteomes" id="UP000255248"/>
    </source>
</evidence>
<dbReference type="EMBL" id="UFXZ01000001">
    <property type="protein sequence ID" value="STC86967.1"/>
    <property type="molecule type" value="Genomic_DNA"/>
</dbReference>
<sequence length="771" mass="85080">MTSRAGAQCAFAREAAMGGATALGYLAAGMLPLLWLATLPTRWLSLVLLLLGLAAACWHHPWLLRLGLLCLGLLWGSERAQLALQPLVYADRQATLEGRIETPYLGEQMPRRALYLWVTRLDGQAIAPFRLRLYWNTVRFPYAAGQRWRITATLRASHGSLNPAGFDRQRQQLAQGVVLSATPRHYQRLDARRSLRQRAIDLARARGETHPAFPLLLALLYGERGRLTSEQQALLRHSGILHLLAISGLHIALAAGLARALWRLGSLGLPLRWQTPRPALLFALCTAWGYAWLAGLSPPTLRAALMVTLYLIGRWRGHWVAPRDILAMTLVLTLLLEPLLLLSSALWLSLGAVAALLLWHEGWPFHPHWRWPWCNAIGRLLHLQLGLLLLLTPLQLLLFHGLSWSGPLVNLLAIPLVSLAVMPLALAGLILTLLGAPALGSGAWQAALWLLERLLALLSWLPDGWLFLSETALMGALWVALMALLYPWWQGGKDSGHALLVSLCALAGVLAARGDSTGWRVEMMDVGHGLAVLIQRQGHALLYDTGGRWPGGDAARQTLLPYLRWRAIALDGMIISHADSDHAGGRASLQRAYPHAWVASPDPTDLPCRQGLHAYWRGLRLEFLWPPRPVATPRNNDSCVLRLHGPGGAMLLTGDIEAISERALVASGVPLRAALLQVPHHGSATSSSPALLQAVRPEVALASVARYSPWHFPAPAVRQRYRQRGITWYDNAHDGMIRVDFSAAGWQIRAQRPQIDTRWYHAWFGVAEHNG</sequence>
<protein>
    <submittedName>
        <fullName evidence="8">ComEC family competence protein</fullName>
    </submittedName>
</protein>
<dbReference type="InterPro" id="IPR004477">
    <property type="entry name" value="ComEC_N"/>
</dbReference>
<gene>
    <name evidence="8" type="ORF">NCTC12121_01323</name>
</gene>
<evidence type="ECO:0000256" key="4">
    <source>
        <dbReference type="ARBA" id="ARBA00022989"/>
    </source>
</evidence>
<dbReference type="InterPro" id="IPR052159">
    <property type="entry name" value="Competence_DNA_uptake"/>
</dbReference>
<accession>A0A376DCG4</accession>
<evidence type="ECO:0000256" key="1">
    <source>
        <dbReference type="ARBA" id="ARBA00004651"/>
    </source>
</evidence>
<feature type="transmembrane region" description="Helical" evidence="6">
    <location>
        <begin position="411"/>
        <end position="436"/>
    </location>
</feature>
<dbReference type="InterPro" id="IPR001279">
    <property type="entry name" value="Metallo-B-lactamas"/>
</dbReference>
<feature type="transmembrane region" description="Helical" evidence="6">
    <location>
        <begin position="20"/>
        <end position="37"/>
    </location>
</feature>